<dbReference type="InterPro" id="IPR045863">
    <property type="entry name" value="CorA_TM1_TM2"/>
</dbReference>
<feature type="transmembrane region" description="Helical" evidence="5">
    <location>
        <begin position="387"/>
        <end position="411"/>
    </location>
</feature>
<dbReference type="SUPFAM" id="SSF144083">
    <property type="entry name" value="Magnesium transport protein CorA, transmembrane region"/>
    <property type="match status" value="1"/>
</dbReference>
<dbReference type="Proteomes" id="UP000247810">
    <property type="component" value="Unassembled WGS sequence"/>
</dbReference>
<keyword evidence="4 5" id="KW-0472">Membrane</keyword>
<sequence length="431" mass="48766">MVPTETAPGVLEYASFFCQGSLDGKGCKNGSCHEKHQVQAGIFLGDLRETGRLFQEHWGINLREIALLSSQLMSSYHSRIVNHNGQTCLEIYYNISESLSYVASGTDPLDSSPTLHSEGPGDMVIDHLSEPLYFRHNLTTGQATYILLDAHGELRHFLCKLGQLVGLPSTENLHPLAIHSAILFYILSTRMAEINNLVRWLLWIETQVNQGLIFEITDDRFSRYIQLLHKMSRTLITLEHSTERDTSTINHLLHDHSQLWKLSVPHQNSANISKISQDCIRDDLFRLRDFCKDRQRLILNLRQRTHNFITLLYNLITGHDSAINLRIATQNAQIANEARKDSLSMKIIAAVTLLYLPATFISSLFGTNLVGLSIDGKGSSFVVSPLWWVYVVFAVPLKGLTMGGFLGWRWWRERGGGRGKRQSHGELSMEV</sequence>
<dbReference type="AlphaFoldDB" id="A0A319D218"/>
<feature type="transmembrane region" description="Helical" evidence="5">
    <location>
        <begin position="347"/>
        <end position="367"/>
    </location>
</feature>
<evidence type="ECO:0000256" key="5">
    <source>
        <dbReference type="SAM" id="Phobius"/>
    </source>
</evidence>
<gene>
    <name evidence="6" type="ORF">BO71DRAFT_421800</name>
</gene>
<dbReference type="EMBL" id="KZ825955">
    <property type="protein sequence ID" value="PYH91139.1"/>
    <property type="molecule type" value="Genomic_DNA"/>
</dbReference>
<dbReference type="VEuPathDB" id="FungiDB:BO71DRAFT_421800"/>
<accession>A0A319D218</accession>
<proteinExistence type="predicted"/>
<evidence type="ECO:0000256" key="3">
    <source>
        <dbReference type="ARBA" id="ARBA00022989"/>
    </source>
</evidence>
<evidence type="ECO:0000313" key="7">
    <source>
        <dbReference type="Proteomes" id="UP000247810"/>
    </source>
</evidence>
<reference evidence="6 7" key="1">
    <citation type="submission" date="2018-02" db="EMBL/GenBank/DDBJ databases">
        <title>The genomes of Aspergillus section Nigri reveals drivers in fungal speciation.</title>
        <authorList>
            <consortium name="DOE Joint Genome Institute"/>
            <person name="Vesth T.C."/>
            <person name="Nybo J."/>
            <person name="Theobald S."/>
            <person name="Brandl J."/>
            <person name="Frisvad J.C."/>
            <person name="Nielsen K.F."/>
            <person name="Lyhne E.K."/>
            <person name="Kogle M.E."/>
            <person name="Kuo A."/>
            <person name="Riley R."/>
            <person name="Clum A."/>
            <person name="Nolan M."/>
            <person name="Lipzen A."/>
            <person name="Salamov A."/>
            <person name="Henrissat B."/>
            <person name="Wiebenga A."/>
            <person name="De vries R.P."/>
            <person name="Grigoriev I.V."/>
            <person name="Mortensen U.H."/>
            <person name="Andersen M.R."/>
            <person name="Baker S.E."/>
        </authorList>
    </citation>
    <scope>NUCLEOTIDE SEQUENCE [LARGE SCALE GENOMIC DNA]</scope>
    <source>
        <strain evidence="6 7">CBS 707.79</strain>
    </source>
</reference>
<dbReference type="GO" id="GO:0016020">
    <property type="term" value="C:membrane"/>
    <property type="evidence" value="ECO:0007669"/>
    <property type="project" value="UniProtKB-SubCell"/>
</dbReference>
<dbReference type="Gene3D" id="1.20.58.340">
    <property type="entry name" value="Magnesium transport protein CorA, transmembrane region"/>
    <property type="match status" value="1"/>
</dbReference>
<organism evidence="6 7">
    <name type="scientific">Aspergillus ellipticus CBS 707.79</name>
    <dbReference type="NCBI Taxonomy" id="1448320"/>
    <lineage>
        <taxon>Eukaryota</taxon>
        <taxon>Fungi</taxon>
        <taxon>Dikarya</taxon>
        <taxon>Ascomycota</taxon>
        <taxon>Pezizomycotina</taxon>
        <taxon>Eurotiomycetes</taxon>
        <taxon>Eurotiomycetidae</taxon>
        <taxon>Eurotiales</taxon>
        <taxon>Aspergillaceae</taxon>
        <taxon>Aspergillus</taxon>
        <taxon>Aspergillus subgen. Circumdati</taxon>
    </lineage>
</organism>
<dbReference type="InterPro" id="IPR002523">
    <property type="entry name" value="MgTranspt_CorA/ZnTranspt_ZntB"/>
</dbReference>
<dbReference type="GO" id="GO:0046873">
    <property type="term" value="F:metal ion transmembrane transporter activity"/>
    <property type="evidence" value="ECO:0007669"/>
    <property type="project" value="InterPro"/>
</dbReference>
<evidence type="ECO:0000256" key="4">
    <source>
        <dbReference type="ARBA" id="ARBA00023136"/>
    </source>
</evidence>
<evidence type="ECO:0000256" key="1">
    <source>
        <dbReference type="ARBA" id="ARBA00004141"/>
    </source>
</evidence>
<keyword evidence="7" id="KW-1185">Reference proteome</keyword>
<evidence type="ECO:0000256" key="2">
    <source>
        <dbReference type="ARBA" id="ARBA00022692"/>
    </source>
</evidence>
<dbReference type="Pfam" id="PF01544">
    <property type="entry name" value="CorA"/>
    <property type="match status" value="1"/>
</dbReference>
<evidence type="ECO:0000313" key="6">
    <source>
        <dbReference type="EMBL" id="PYH91139.1"/>
    </source>
</evidence>
<keyword evidence="3 5" id="KW-1133">Transmembrane helix</keyword>
<comment type="subcellular location">
    <subcellularLocation>
        <location evidence="1">Membrane</location>
        <topology evidence="1">Multi-pass membrane protein</topology>
    </subcellularLocation>
</comment>
<dbReference type="OrthoDB" id="2830640at2759"/>
<protein>
    <submittedName>
        <fullName evidence="6">Uncharacterized protein</fullName>
    </submittedName>
</protein>
<name>A0A319D218_9EURO</name>
<keyword evidence="2 5" id="KW-0812">Transmembrane</keyword>